<feature type="transmembrane region" description="Helical" evidence="6">
    <location>
        <begin position="392"/>
        <end position="415"/>
    </location>
</feature>
<gene>
    <name evidence="9" type="ORF">DAT39_007602</name>
</gene>
<dbReference type="Pfam" id="PF02932">
    <property type="entry name" value="Neur_chan_memb"/>
    <property type="match status" value="3"/>
</dbReference>
<evidence type="ECO:0000259" key="7">
    <source>
        <dbReference type="Pfam" id="PF02931"/>
    </source>
</evidence>
<keyword evidence="9" id="KW-0675">Receptor</keyword>
<keyword evidence="4 6" id="KW-0472">Membrane</keyword>
<evidence type="ECO:0000256" key="3">
    <source>
        <dbReference type="ARBA" id="ARBA00022989"/>
    </source>
</evidence>
<comment type="subcellular location">
    <subcellularLocation>
        <location evidence="1">Membrane</location>
        <topology evidence="1">Multi-pass membrane protein</topology>
    </subcellularLocation>
</comment>
<protein>
    <submittedName>
        <fullName evidence="9">5-hydroxytryptamine receptor 3A-like</fullName>
    </submittedName>
</protein>
<dbReference type="InterPro" id="IPR006029">
    <property type="entry name" value="Neurotrans-gated_channel_TM"/>
</dbReference>
<dbReference type="Proteomes" id="UP000727407">
    <property type="component" value="Unassembled WGS sequence"/>
</dbReference>
<feature type="transmembrane region" description="Helical" evidence="6">
    <location>
        <begin position="450"/>
        <end position="472"/>
    </location>
</feature>
<dbReference type="OrthoDB" id="5920062at2759"/>
<dbReference type="Pfam" id="PF02931">
    <property type="entry name" value="Neur_chan_LBD"/>
    <property type="match status" value="1"/>
</dbReference>
<proteinExistence type="predicted"/>
<dbReference type="InterPro" id="IPR038050">
    <property type="entry name" value="Neuro_actylchol_rec"/>
</dbReference>
<feature type="transmembrane region" description="Helical" evidence="6">
    <location>
        <begin position="325"/>
        <end position="348"/>
    </location>
</feature>
<dbReference type="PANTHER" id="PTHR18945">
    <property type="entry name" value="NEUROTRANSMITTER GATED ION CHANNEL"/>
    <property type="match status" value="1"/>
</dbReference>
<feature type="domain" description="Neurotransmitter-gated ion-channel ligand-binding" evidence="7">
    <location>
        <begin position="3"/>
        <end position="137"/>
    </location>
</feature>
<evidence type="ECO:0000256" key="5">
    <source>
        <dbReference type="SAM" id="MobiDB-lite"/>
    </source>
</evidence>
<keyword evidence="3 6" id="KW-1133">Transmembrane helix</keyword>
<feature type="compositionally biased region" description="Polar residues" evidence="5">
    <location>
        <begin position="489"/>
        <end position="509"/>
    </location>
</feature>
<dbReference type="AlphaFoldDB" id="A0A8J4X320"/>
<keyword evidence="10" id="KW-1185">Reference proteome</keyword>
<feature type="transmembrane region" description="Helical" evidence="6">
    <location>
        <begin position="422"/>
        <end position="438"/>
    </location>
</feature>
<dbReference type="InterPro" id="IPR006201">
    <property type="entry name" value="Neur_channel"/>
</dbReference>
<feature type="transmembrane region" description="Helical" evidence="6">
    <location>
        <begin position="261"/>
        <end position="284"/>
    </location>
</feature>
<organism evidence="9 10">
    <name type="scientific">Clarias magur</name>
    <name type="common">Asian catfish</name>
    <name type="synonym">Macropteronotus magur</name>
    <dbReference type="NCBI Taxonomy" id="1594786"/>
    <lineage>
        <taxon>Eukaryota</taxon>
        <taxon>Metazoa</taxon>
        <taxon>Chordata</taxon>
        <taxon>Craniata</taxon>
        <taxon>Vertebrata</taxon>
        <taxon>Euteleostomi</taxon>
        <taxon>Actinopterygii</taxon>
        <taxon>Neopterygii</taxon>
        <taxon>Teleostei</taxon>
        <taxon>Ostariophysi</taxon>
        <taxon>Siluriformes</taxon>
        <taxon>Clariidae</taxon>
        <taxon>Clarias</taxon>
    </lineage>
</organism>
<dbReference type="GO" id="GO:0016020">
    <property type="term" value="C:membrane"/>
    <property type="evidence" value="ECO:0007669"/>
    <property type="project" value="UniProtKB-SubCell"/>
</dbReference>
<feature type="transmembrane region" description="Helical" evidence="6">
    <location>
        <begin position="296"/>
        <end position="313"/>
    </location>
</feature>
<evidence type="ECO:0000256" key="2">
    <source>
        <dbReference type="ARBA" id="ARBA00022692"/>
    </source>
</evidence>
<feature type="region of interest" description="Disordered" evidence="5">
    <location>
        <begin position="484"/>
        <end position="509"/>
    </location>
</feature>
<comment type="caution">
    <text evidence="9">The sequence shown here is derived from an EMBL/GenBank/DDBJ whole genome shotgun (WGS) entry which is preliminary data.</text>
</comment>
<dbReference type="InterPro" id="IPR006202">
    <property type="entry name" value="Neur_chan_lig-bd"/>
</dbReference>
<feature type="domain" description="Neurotransmitter-gated ion-channel transmembrane" evidence="8">
    <location>
        <begin position="157"/>
        <end position="214"/>
    </location>
</feature>
<dbReference type="Gene3D" id="1.20.58.390">
    <property type="entry name" value="Neurotransmitter-gated ion-channel transmembrane domain"/>
    <property type="match status" value="3"/>
</dbReference>
<accession>A0A8J4X320</accession>
<feature type="transmembrane region" description="Helical" evidence="6">
    <location>
        <begin position="182"/>
        <end position="200"/>
    </location>
</feature>
<evidence type="ECO:0000259" key="8">
    <source>
        <dbReference type="Pfam" id="PF02932"/>
    </source>
</evidence>
<dbReference type="GO" id="GO:0004888">
    <property type="term" value="F:transmembrane signaling receptor activity"/>
    <property type="evidence" value="ECO:0007669"/>
    <property type="project" value="InterPro"/>
</dbReference>
<dbReference type="EMBL" id="QNUK01000086">
    <property type="protein sequence ID" value="KAF5902657.1"/>
    <property type="molecule type" value="Genomic_DNA"/>
</dbReference>
<keyword evidence="2 6" id="KW-0812">Transmembrane</keyword>
<dbReference type="SUPFAM" id="SSF63712">
    <property type="entry name" value="Nicotinic receptor ligand binding domain-like"/>
    <property type="match status" value="1"/>
</dbReference>
<evidence type="ECO:0000256" key="6">
    <source>
        <dbReference type="SAM" id="Phobius"/>
    </source>
</evidence>
<evidence type="ECO:0000313" key="10">
    <source>
        <dbReference type="Proteomes" id="UP000727407"/>
    </source>
</evidence>
<feature type="domain" description="Neurotransmitter-gated ion-channel transmembrane" evidence="8">
    <location>
        <begin position="396"/>
        <end position="476"/>
    </location>
</feature>
<reference evidence="9" key="1">
    <citation type="submission" date="2020-07" db="EMBL/GenBank/DDBJ databases">
        <title>Clarias magur genome sequencing, assembly and annotation.</title>
        <authorList>
            <person name="Kushwaha B."/>
            <person name="Kumar R."/>
            <person name="Das P."/>
            <person name="Joshi C.G."/>
            <person name="Kumar D."/>
            <person name="Nagpure N.S."/>
            <person name="Pandey M."/>
            <person name="Agarwal S."/>
            <person name="Srivastava S."/>
            <person name="Singh M."/>
            <person name="Sahoo L."/>
            <person name="Jayasankar P."/>
            <person name="Meher P.K."/>
            <person name="Koringa P.G."/>
            <person name="Iquebal M.A."/>
            <person name="Das S.P."/>
            <person name="Bit A."/>
            <person name="Patnaik S."/>
            <person name="Patel N."/>
            <person name="Shah T.M."/>
            <person name="Hinsu A."/>
            <person name="Jena J.K."/>
        </authorList>
    </citation>
    <scope>NUCLEOTIDE SEQUENCE</scope>
    <source>
        <strain evidence="9">CIFAMagur01</strain>
        <tissue evidence="9">Testis</tissue>
    </source>
</reference>
<feature type="transmembrane region" description="Helical" evidence="6">
    <location>
        <begin position="153"/>
        <end position="176"/>
    </location>
</feature>
<dbReference type="InterPro" id="IPR036734">
    <property type="entry name" value="Neur_chan_lig-bd_sf"/>
</dbReference>
<dbReference type="Gene3D" id="2.70.170.10">
    <property type="entry name" value="Neurotransmitter-gated ion-channel ligand-binding domain"/>
    <property type="match status" value="1"/>
</dbReference>
<feature type="domain" description="Neurotransmitter-gated ion-channel transmembrane" evidence="8">
    <location>
        <begin position="267"/>
        <end position="359"/>
    </location>
</feature>
<sequence length="509" mass="55853">MAFSSRIKISMAWIDPDLSWSLANYTFDKIILPVSKIWTPDLTVVNAIYVKVKPVTNDVVVKYDGTVNYAIVIYTTVICKLNLLTYPFVQGSCPVAINGWNQSSCGLNIQYGSVSTVGGQGADWSTLSVNLTTDNTNNHNYIYVTMSSNPFKAMVSLVLPSALIMIADLVSFALPLDGGKRSSFKITLVLSFTMFLLILTDNLPSSGPCSPLLLCSNFIVESLATCTTRRCLATNIIAMELFSPPMPPGCRITVTMSINPFNTIVTLILPSVLIMIADLGSFALPLEGGKRSTFKITLVLSFTMSLLILTDQLPDTGICSPMIRYHFCFCLIILVLSLLISMVFSHFADNGAIMPKWSHVMQRPKPLEFSNTDGKDEIKKGMVTLYLNPFNALVSLVLPTALIMVVDLASFALPLDGERNAFKIKLVFSFAMFLLILSKQLPEGGPCSPLIYYHFCFCLIVLVVSLLVSMILSQLARTGSIWPGRQRKQSGPGTLVQQDNPFNHIGTVT</sequence>
<evidence type="ECO:0000256" key="1">
    <source>
        <dbReference type="ARBA" id="ARBA00004141"/>
    </source>
</evidence>
<dbReference type="SUPFAM" id="SSF90112">
    <property type="entry name" value="Neurotransmitter-gated ion-channel transmembrane pore"/>
    <property type="match status" value="3"/>
</dbReference>
<dbReference type="InterPro" id="IPR036719">
    <property type="entry name" value="Neuro-gated_channel_TM_sf"/>
</dbReference>
<evidence type="ECO:0000256" key="4">
    <source>
        <dbReference type="ARBA" id="ARBA00023136"/>
    </source>
</evidence>
<evidence type="ECO:0000313" key="9">
    <source>
        <dbReference type="EMBL" id="KAF5902657.1"/>
    </source>
</evidence>
<dbReference type="GO" id="GO:0005230">
    <property type="term" value="F:extracellular ligand-gated monoatomic ion channel activity"/>
    <property type="evidence" value="ECO:0007669"/>
    <property type="project" value="InterPro"/>
</dbReference>
<name>A0A8J4X320_CLAMG</name>